<evidence type="ECO:0000313" key="2">
    <source>
        <dbReference type="EMBL" id="KAJ8928751.1"/>
    </source>
</evidence>
<gene>
    <name evidence="2" type="ORF">NQ314_018604</name>
</gene>
<keyword evidence="3" id="KW-1185">Reference proteome</keyword>
<organism evidence="2 3">
    <name type="scientific">Rhamnusium bicolor</name>
    <dbReference type="NCBI Taxonomy" id="1586634"/>
    <lineage>
        <taxon>Eukaryota</taxon>
        <taxon>Metazoa</taxon>
        <taxon>Ecdysozoa</taxon>
        <taxon>Arthropoda</taxon>
        <taxon>Hexapoda</taxon>
        <taxon>Insecta</taxon>
        <taxon>Pterygota</taxon>
        <taxon>Neoptera</taxon>
        <taxon>Endopterygota</taxon>
        <taxon>Coleoptera</taxon>
        <taxon>Polyphaga</taxon>
        <taxon>Cucujiformia</taxon>
        <taxon>Chrysomeloidea</taxon>
        <taxon>Cerambycidae</taxon>
        <taxon>Lepturinae</taxon>
        <taxon>Rhagiini</taxon>
        <taxon>Rhamnusium</taxon>
    </lineage>
</organism>
<dbReference type="Pfam" id="PF13843">
    <property type="entry name" value="DDE_Tnp_1_7"/>
    <property type="match status" value="1"/>
</dbReference>
<reference evidence="2" key="1">
    <citation type="journal article" date="2023" name="Insect Mol. Biol.">
        <title>Genome sequencing provides insights into the evolution of gene families encoding plant cell wall-degrading enzymes in longhorned beetles.</title>
        <authorList>
            <person name="Shin N.R."/>
            <person name="Okamura Y."/>
            <person name="Kirsch R."/>
            <person name="Pauchet Y."/>
        </authorList>
    </citation>
    <scope>NUCLEOTIDE SEQUENCE</scope>
    <source>
        <strain evidence="2">RBIC_L_NR</strain>
    </source>
</reference>
<evidence type="ECO:0000259" key="1">
    <source>
        <dbReference type="Pfam" id="PF13843"/>
    </source>
</evidence>
<name>A0AAV8WSM2_9CUCU</name>
<evidence type="ECO:0000313" key="3">
    <source>
        <dbReference type="Proteomes" id="UP001162156"/>
    </source>
</evidence>
<protein>
    <recommendedName>
        <fullName evidence="1">PiggyBac transposable element-derived protein domain-containing protein</fullName>
    </recommendedName>
</protein>
<dbReference type="PANTHER" id="PTHR46599">
    <property type="entry name" value="PIGGYBAC TRANSPOSABLE ELEMENT-DERIVED PROTEIN 4"/>
    <property type="match status" value="1"/>
</dbReference>
<dbReference type="Proteomes" id="UP001162156">
    <property type="component" value="Unassembled WGS sequence"/>
</dbReference>
<proteinExistence type="predicted"/>
<feature type="domain" description="PiggyBac transposable element-derived protein" evidence="1">
    <location>
        <begin position="7"/>
        <end position="178"/>
    </location>
</feature>
<dbReference type="InterPro" id="IPR029526">
    <property type="entry name" value="PGBD"/>
</dbReference>
<sequence>MLEKNAPVSPLHGHTYDLCMSLLKGLFNEGQILFVDNFYSSVQLCKNLLSLKTYHCGTLRNNRRGTPLDMSKKKLNRGEIYGEQSNDGIRVMKWVDKRPVLIISSVLSHKVELKATGVKRKGGNVEKPLAVIAYNKAKKGDDVSDQMSSYYTSLRKNIKWYKKVFVEIMLGTCVVNTWVMYNNFGNNRQKLSTNYFRVVEI</sequence>
<dbReference type="EMBL" id="JANEYF010005267">
    <property type="protein sequence ID" value="KAJ8928751.1"/>
    <property type="molecule type" value="Genomic_DNA"/>
</dbReference>
<dbReference type="AlphaFoldDB" id="A0AAV8WSM2"/>
<accession>A0AAV8WSM2</accession>
<dbReference type="PANTHER" id="PTHR46599:SF3">
    <property type="entry name" value="PIGGYBAC TRANSPOSABLE ELEMENT-DERIVED PROTEIN 4"/>
    <property type="match status" value="1"/>
</dbReference>
<comment type="caution">
    <text evidence="2">The sequence shown here is derived from an EMBL/GenBank/DDBJ whole genome shotgun (WGS) entry which is preliminary data.</text>
</comment>